<dbReference type="GO" id="GO:0000126">
    <property type="term" value="C:transcription factor TFIIIB complex"/>
    <property type="evidence" value="ECO:0007669"/>
    <property type="project" value="TreeGrafter"/>
</dbReference>
<evidence type="ECO:0000256" key="8">
    <source>
        <dbReference type="ARBA" id="ARBA00023159"/>
    </source>
</evidence>
<dbReference type="PRINTS" id="PR00685">
    <property type="entry name" value="TIFACTORIIB"/>
</dbReference>
<keyword evidence="3" id="KW-0479">Metal-binding</keyword>
<dbReference type="CDD" id="cd20553">
    <property type="entry name" value="CYCLIN_TFIIIB90_rpt1"/>
    <property type="match status" value="1"/>
</dbReference>
<dbReference type="Gene3D" id="1.20.5.650">
    <property type="entry name" value="Single helix bin"/>
    <property type="match status" value="1"/>
</dbReference>
<dbReference type="Pfam" id="PF08271">
    <property type="entry name" value="Zn_Ribbon_TF"/>
    <property type="match status" value="1"/>
</dbReference>
<dbReference type="PROSITE" id="PS51134">
    <property type="entry name" value="ZF_TFIIB"/>
    <property type="match status" value="1"/>
</dbReference>
<evidence type="ECO:0000256" key="6">
    <source>
        <dbReference type="ARBA" id="ARBA00022833"/>
    </source>
</evidence>
<dbReference type="FunFam" id="1.10.472.10:FF:000007">
    <property type="entry name" value="Transcription factor IIIB 90 kDa subunit"/>
    <property type="match status" value="1"/>
</dbReference>
<comment type="similarity">
    <text evidence="2">Belongs to the TFIIB family.</text>
</comment>
<gene>
    <name evidence="16" type="primary">LOC118290501</name>
</gene>
<keyword evidence="10" id="KW-0539">Nucleus</keyword>
<feature type="compositionally biased region" description="Low complexity" evidence="14">
    <location>
        <begin position="555"/>
        <end position="566"/>
    </location>
</feature>
<dbReference type="PANTHER" id="PTHR11618">
    <property type="entry name" value="TRANSCRIPTION INITIATION FACTOR IIB-RELATED"/>
    <property type="match status" value="1"/>
</dbReference>
<dbReference type="GO" id="GO:0017025">
    <property type="term" value="F:TBP-class protein binding"/>
    <property type="evidence" value="ECO:0007669"/>
    <property type="project" value="InterPro"/>
</dbReference>
<keyword evidence="4" id="KW-0677">Repeat</keyword>
<feature type="compositionally biased region" description="Basic and acidic residues" evidence="14">
    <location>
        <begin position="451"/>
        <end position="468"/>
    </location>
</feature>
<organism evidence="16 17">
    <name type="scientific">Scophthalmus maximus</name>
    <name type="common">Turbot</name>
    <name type="synonym">Psetta maxima</name>
    <dbReference type="NCBI Taxonomy" id="52904"/>
    <lineage>
        <taxon>Eukaryota</taxon>
        <taxon>Metazoa</taxon>
        <taxon>Chordata</taxon>
        <taxon>Craniata</taxon>
        <taxon>Vertebrata</taxon>
        <taxon>Euteleostomi</taxon>
        <taxon>Actinopterygii</taxon>
        <taxon>Neopterygii</taxon>
        <taxon>Teleostei</taxon>
        <taxon>Neoteleostei</taxon>
        <taxon>Acanthomorphata</taxon>
        <taxon>Carangaria</taxon>
        <taxon>Pleuronectiformes</taxon>
        <taxon>Pleuronectoidei</taxon>
        <taxon>Scophthalmidae</taxon>
        <taxon>Scophthalmus</taxon>
    </lineage>
</organism>
<dbReference type="SUPFAM" id="SSF47954">
    <property type="entry name" value="Cyclin-like"/>
    <property type="match status" value="2"/>
</dbReference>
<dbReference type="InterPro" id="IPR036915">
    <property type="entry name" value="Cyclin-like_sf"/>
</dbReference>
<dbReference type="GeneTree" id="ENSGT00390000010349"/>
<feature type="coiled-coil region" evidence="13">
    <location>
        <begin position="296"/>
        <end position="334"/>
    </location>
</feature>
<dbReference type="GO" id="GO:0000995">
    <property type="term" value="F:RNA polymerase III general transcription initiation factor activity"/>
    <property type="evidence" value="ECO:0007669"/>
    <property type="project" value="TreeGrafter"/>
</dbReference>
<dbReference type="InterPro" id="IPR013150">
    <property type="entry name" value="TFIIB_cyclin"/>
</dbReference>
<feature type="region of interest" description="Disordered" evidence="14">
    <location>
        <begin position="451"/>
        <end position="480"/>
    </location>
</feature>
<keyword evidence="9" id="KW-0804">Transcription</keyword>
<dbReference type="InterPro" id="IPR013137">
    <property type="entry name" value="Znf_TFIIB"/>
</dbReference>
<evidence type="ECO:0000256" key="2">
    <source>
        <dbReference type="ARBA" id="ARBA00010857"/>
    </source>
</evidence>
<reference evidence="16" key="1">
    <citation type="submission" date="2023-05" db="EMBL/GenBank/DDBJ databases">
        <title>High-quality long-read genome of Scophthalmus maximus.</title>
        <authorList>
            <person name="Lien S."/>
            <person name="Martinez P."/>
        </authorList>
    </citation>
    <scope>NUCLEOTIDE SEQUENCE [LARGE SCALE GENOMIC DNA]</scope>
</reference>
<keyword evidence="6" id="KW-0862">Zinc</keyword>
<evidence type="ECO:0000256" key="3">
    <source>
        <dbReference type="ARBA" id="ARBA00022723"/>
    </source>
</evidence>
<feature type="compositionally biased region" description="Basic and acidic residues" evidence="14">
    <location>
        <begin position="389"/>
        <end position="403"/>
    </location>
</feature>
<dbReference type="CDD" id="cd20554">
    <property type="entry name" value="CYCLIN_TFIIIB90_rpt2"/>
    <property type="match status" value="1"/>
</dbReference>
<dbReference type="InterPro" id="IPR000812">
    <property type="entry name" value="TFIIB"/>
</dbReference>
<evidence type="ECO:0000256" key="11">
    <source>
        <dbReference type="ARBA" id="ARBA00031009"/>
    </source>
</evidence>
<dbReference type="InterPro" id="IPR011665">
    <property type="entry name" value="BRF1_TBP-bd_dom"/>
</dbReference>
<dbReference type="AlphaFoldDB" id="A0A8D3EBN0"/>
<evidence type="ECO:0000256" key="5">
    <source>
        <dbReference type="ARBA" id="ARBA00022771"/>
    </source>
</evidence>
<evidence type="ECO:0000256" key="4">
    <source>
        <dbReference type="ARBA" id="ARBA00022737"/>
    </source>
</evidence>
<feature type="region of interest" description="Disordered" evidence="14">
    <location>
        <begin position="509"/>
        <end position="594"/>
    </location>
</feature>
<dbReference type="Proteomes" id="UP000694558">
    <property type="component" value="Chromosome 20"/>
</dbReference>
<dbReference type="GO" id="GO:0008270">
    <property type="term" value="F:zinc ion binding"/>
    <property type="evidence" value="ECO:0007669"/>
    <property type="project" value="UniProtKB-KW"/>
</dbReference>
<dbReference type="GO" id="GO:0070897">
    <property type="term" value="P:transcription preinitiation complex assembly"/>
    <property type="evidence" value="ECO:0007669"/>
    <property type="project" value="InterPro"/>
</dbReference>
<dbReference type="Pfam" id="PF07741">
    <property type="entry name" value="BRF1"/>
    <property type="match status" value="1"/>
</dbReference>
<evidence type="ECO:0000256" key="14">
    <source>
        <dbReference type="SAM" id="MobiDB-lite"/>
    </source>
</evidence>
<dbReference type="Gene3D" id="1.10.472.10">
    <property type="entry name" value="Cyclin-like"/>
    <property type="match status" value="2"/>
</dbReference>
<protein>
    <recommendedName>
        <fullName evidence="11">B-related factor 1</fullName>
    </recommendedName>
</protein>
<dbReference type="SMART" id="SM00385">
    <property type="entry name" value="CYCLIN"/>
    <property type="match status" value="2"/>
</dbReference>
<dbReference type="GO" id="GO:0001006">
    <property type="term" value="F:RNA polymerase III type 3 promoter sequence-specific DNA binding"/>
    <property type="evidence" value="ECO:0007669"/>
    <property type="project" value="TreeGrafter"/>
</dbReference>
<dbReference type="FunFam" id="2.20.25.10:FF:000012">
    <property type="entry name" value="Putative transcription factor IIIB 90 kDa subunit"/>
    <property type="match status" value="1"/>
</dbReference>
<accession>A0A8D3EBN0</accession>
<evidence type="ECO:0000256" key="13">
    <source>
        <dbReference type="SAM" id="Coils"/>
    </source>
</evidence>
<evidence type="ECO:0000259" key="15">
    <source>
        <dbReference type="PROSITE" id="PS51134"/>
    </source>
</evidence>
<proteinExistence type="inferred from homology"/>
<evidence type="ECO:0000256" key="10">
    <source>
        <dbReference type="ARBA" id="ARBA00023242"/>
    </source>
</evidence>
<dbReference type="PANTHER" id="PTHR11618:SF4">
    <property type="entry name" value="TRANSCRIPTION FACTOR IIIB 90 KDA SUBUNIT"/>
    <property type="match status" value="1"/>
</dbReference>
<evidence type="ECO:0000313" key="16">
    <source>
        <dbReference type="Ensembl" id="ENSSMAP00000069189.1"/>
    </source>
</evidence>
<dbReference type="GO" id="GO:0097550">
    <property type="term" value="C:transcription preinitiation complex"/>
    <property type="evidence" value="ECO:0007669"/>
    <property type="project" value="TreeGrafter"/>
</dbReference>
<dbReference type="Ensembl" id="ENSSMAT00000038988.1">
    <property type="protein sequence ID" value="ENSSMAP00000069189.1"/>
    <property type="gene ID" value="ENSSMAG00000027159.1"/>
</dbReference>
<dbReference type="GO" id="GO:0005634">
    <property type="term" value="C:nucleus"/>
    <property type="evidence" value="ECO:0007669"/>
    <property type="project" value="UniProtKB-SubCell"/>
</dbReference>
<evidence type="ECO:0000256" key="9">
    <source>
        <dbReference type="ARBA" id="ARBA00023163"/>
    </source>
</evidence>
<feature type="domain" description="TFIIB-type" evidence="15">
    <location>
        <begin position="2"/>
        <end position="33"/>
    </location>
</feature>
<evidence type="ECO:0000256" key="12">
    <source>
        <dbReference type="PROSITE-ProRule" id="PRU00469"/>
    </source>
</evidence>
<feature type="region of interest" description="Disordered" evidence="14">
    <location>
        <begin position="389"/>
        <end position="409"/>
    </location>
</feature>
<feature type="compositionally biased region" description="Acidic residues" evidence="14">
    <location>
        <begin position="585"/>
        <end position="594"/>
    </location>
</feature>
<keyword evidence="5 12" id="KW-0863">Zinc-finger</keyword>
<dbReference type="Pfam" id="PF00382">
    <property type="entry name" value="TFIIB"/>
    <property type="match status" value="2"/>
</dbReference>
<dbReference type="SUPFAM" id="SSF57783">
    <property type="entry name" value="Zinc beta-ribbon"/>
    <property type="match status" value="1"/>
</dbReference>
<dbReference type="FunFam" id="1.10.472.10:FF:000002">
    <property type="entry name" value="Transcription factor IIIB 90 kDa subunit"/>
    <property type="match status" value="1"/>
</dbReference>
<keyword evidence="7" id="KW-0805">Transcription regulation</keyword>
<sequence>MSSRVCRTCGGADIDVDQARGSAVCTGCGSVLEDNIIVSEVQFVEGSGGVSSAVGQFVSAEGPVKAPLLGSGFHTSVGKESRAQTLQGGKRHIQQLGSQLQLNQHCLDTAFNFFKMVVSKHLTRGRKMEHVIAACLYLVCRTEGTPHMLLDLSDLLQVNIYILGKTFLLLARELCINAPAIDPCLYIPRFAHMLDFGGKTHEVSMTALRLVQRMKRDWMHTGRRPSGLCGAALLVAARMHKFRRTVKDVISVVKVCQTTLRKRLTEFEDTPTSQLTIDEFMRVDLEQECDPPSFTAAQHKVKMQQLEQELVRKLDEVEGEISCYKDEIETELEKSRPKLRGIYAAYSKEIGVLSSTSEPEEPEVGDAELQAATQHLTQNFLCQVIQEEEGRDKKTEAGPEKESLGPLSGEEVSDSYCESLCLCAQYILNEQEVQVKTELWMKQNEEYLKEQEEKEERIKKEKEQGTYKEKKKKRMTKGEQVEALTAGEAIEKMLEKKKISSKINYDVLRDLNRGGKGGSGPDPPNTLTHKPLTRRRRNKTSEANDLAANAKNSVTMTTQTTTTDTTAPPPEPEPISAPTLAPPTVEEEEEEEVEDECVSALQLVGDYGCEAEEEEVF</sequence>
<dbReference type="InterPro" id="IPR013763">
    <property type="entry name" value="Cyclin-like_dom"/>
</dbReference>
<comment type="subcellular location">
    <subcellularLocation>
        <location evidence="1">Nucleus</location>
    </subcellularLocation>
</comment>
<evidence type="ECO:0000313" key="17">
    <source>
        <dbReference type="Proteomes" id="UP000694558"/>
    </source>
</evidence>
<dbReference type="Gene3D" id="2.20.25.10">
    <property type="match status" value="1"/>
</dbReference>
<evidence type="ECO:0000256" key="7">
    <source>
        <dbReference type="ARBA" id="ARBA00023015"/>
    </source>
</evidence>
<evidence type="ECO:0000256" key="1">
    <source>
        <dbReference type="ARBA" id="ARBA00004123"/>
    </source>
</evidence>
<name>A0A8D3EBN0_SCOMX</name>
<reference evidence="16" key="2">
    <citation type="submission" date="2025-08" db="UniProtKB">
        <authorList>
            <consortium name="Ensembl"/>
        </authorList>
    </citation>
    <scope>IDENTIFICATION</scope>
</reference>
<keyword evidence="13" id="KW-0175">Coiled coil</keyword>
<keyword evidence="8" id="KW-0010">Activator</keyword>